<dbReference type="SMART" id="SM01235">
    <property type="entry name" value="Haem_bd"/>
    <property type="match status" value="1"/>
</dbReference>
<gene>
    <name evidence="2" type="ORF">CLV73_0590</name>
</gene>
<dbReference type="EMBL" id="PGFD01000001">
    <property type="protein sequence ID" value="PJJ66601.1"/>
    <property type="molecule type" value="Genomic_DNA"/>
</dbReference>
<organism evidence="2 3">
    <name type="scientific">Chryseobacterium geocarposphaerae</name>
    <dbReference type="NCBI Taxonomy" id="1416776"/>
    <lineage>
        <taxon>Bacteria</taxon>
        <taxon>Pseudomonadati</taxon>
        <taxon>Bacteroidota</taxon>
        <taxon>Flavobacteriia</taxon>
        <taxon>Flavobacteriales</taxon>
        <taxon>Weeksellaceae</taxon>
        <taxon>Chryseobacterium group</taxon>
        <taxon>Chryseobacterium</taxon>
    </lineage>
</organism>
<feature type="domain" description="Haem-binding" evidence="1">
    <location>
        <begin position="15"/>
        <end position="150"/>
    </location>
</feature>
<evidence type="ECO:0000313" key="2">
    <source>
        <dbReference type="EMBL" id="PJJ66601.1"/>
    </source>
</evidence>
<evidence type="ECO:0000259" key="1">
    <source>
        <dbReference type="SMART" id="SM01235"/>
    </source>
</evidence>
<protein>
    <submittedName>
        <fullName evidence="2">Heme-binding protein</fullName>
    </submittedName>
</protein>
<dbReference type="Pfam" id="PF14376">
    <property type="entry name" value="Haem_bd"/>
    <property type="match status" value="1"/>
</dbReference>
<dbReference type="Proteomes" id="UP000228740">
    <property type="component" value="Unassembled WGS sequence"/>
</dbReference>
<comment type="caution">
    <text evidence="2">The sequence shown here is derived from an EMBL/GenBank/DDBJ whole genome shotgun (WGS) entry which is preliminary data.</text>
</comment>
<dbReference type="InterPro" id="IPR025992">
    <property type="entry name" value="Haem-bd"/>
</dbReference>
<dbReference type="RefSeq" id="WP_100375371.1">
    <property type="nucleotide sequence ID" value="NZ_PGFD01000001.1"/>
</dbReference>
<reference evidence="2 3" key="1">
    <citation type="submission" date="2017-11" db="EMBL/GenBank/DDBJ databases">
        <title>Genomic Encyclopedia of Archaeal and Bacterial Type Strains, Phase II (KMG-II): From Individual Species to Whole Genera.</title>
        <authorList>
            <person name="Goeker M."/>
        </authorList>
    </citation>
    <scope>NUCLEOTIDE SEQUENCE [LARGE SCALE GENOMIC DNA]</scope>
    <source>
        <strain evidence="2 3">DSM 27617</strain>
    </source>
</reference>
<proteinExistence type="predicted"/>
<dbReference type="AlphaFoldDB" id="A0A2M9C6W5"/>
<evidence type="ECO:0000313" key="3">
    <source>
        <dbReference type="Proteomes" id="UP000228740"/>
    </source>
</evidence>
<name>A0A2M9C6W5_9FLAO</name>
<accession>A0A2M9C6W5</accession>
<keyword evidence="3" id="KW-1185">Reference proteome</keyword>
<dbReference type="OrthoDB" id="196738at2"/>
<sequence length="166" mass="19248">MKKSSLIIKSIAIIFLLLLVIQLFDTDKNISATPSENAIEKHYQVSSHVQGLLKTSCYDCHSNNTAYPWYSNIQPVKWWLADHVNSGKRHLNFDEFNTYTKERKLKKLDEVAETVKEGEMPLSSYTIIHHNAKLSSTDKSEIEKWVVQVKKEIRSSILFCYDKNIQ</sequence>